<dbReference type="Proteomes" id="UP000601990">
    <property type="component" value="Unassembled WGS sequence"/>
</dbReference>
<protein>
    <recommendedName>
        <fullName evidence="3">Transposase</fullName>
    </recommendedName>
</protein>
<name>A0ABX1MYQ9_9RHOO</name>
<organism evidence="1 2">
    <name type="scientific">Aromatoleum buckelii</name>
    <dbReference type="NCBI Taxonomy" id="200254"/>
    <lineage>
        <taxon>Bacteria</taxon>
        <taxon>Pseudomonadati</taxon>
        <taxon>Pseudomonadota</taxon>
        <taxon>Betaproteobacteria</taxon>
        <taxon>Rhodocyclales</taxon>
        <taxon>Rhodocyclaceae</taxon>
        <taxon>Aromatoleum</taxon>
    </lineage>
</organism>
<gene>
    <name evidence="1" type="ORF">GO608_07325</name>
</gene>
<evidence type="ECO:0000313" key="1">
    <source>
        <dbReference type="EMBL" id="NMF93137.1"/>
    </source>
</evidence>
<sequence length="54" mass="6416">MPDYRRAWHVGGTRFFTVDALQRVDNDLLILLPNVVRDVLRRHRFAFHGWVVLA</sequence>
<evidence type="ECO:0008006" key="3">
    <source>
        <dbReference type="Google" id="ProtNLM"/>
    </source>
</evidence>
<proteinExistence type="predicted"/>
<accession>A0ABX1MYQ9</accession>
<comment type="caution">
    <text evidence="1">The sequence shown here is derived from an EMBL/GenBank/DDBJ whole genome shotgun (WGS) entry which is preliminary data.</text>
</comment>
<reference evidence="1" key="1">
    <citation type="submission" date="2019-12" db="EMBL/GenBank/DDBJ databases">
        <title>Comparative genomics gives insights into the taxonomy of the Azoarcus-Aromatoleum group and reveals separate origins of nif in the plant-associated Azoarcus and non-plant-associated Aromatoleum sub-groups.</title>
        <authorList>
            <person name="Lafos M."/>
            <person name="Maluk M."/>
            <person name="Batista M."/>
            <person name="Junghare M."/>
            <person name="Carmona M."/>
            <person name="Faoro H."/>
            <person name="Cruz L.M."/>
            <person name="Battistoni F."/>
            <person name="De Souza E."/>
            <person name="Pedrosa F."/>
            <person name="Chen W.-M."/>
            <person name="Poole P.S."/>
            <person name="Dixon R.A."/>
            <person name="James E.K."/>
        </authorList>
    </citation>
    <scope>NUCLEOTIDE SEQUENCE</scope>
    <source>
        <strain evidence="1">U120</strain>
    </source>
</reference>
<dbReference type="EMBL" id="WTVH01000010">
    <property type="protein sequence ID" value="NMF93137.1"/>
    <property type="molecule type" value="Genomic_DNA"/>
</dbReference>
<keyword evidence="2" id="KW-1185">Reference proteome</keyword>
<evidence type="ECO:0000313" key="2">
    <source>
        <dbReference type="Proteomes" id="UP000601990"/>
    </source>
</evidence>